<feature type="transmembrane region" description="Helical" evidence="2">
    <location>
        <begin position="60"/>
        <end position="78"/>
    </location>
</feature>
<proteinExistence type="predicted"/>
<feature type="compositionally biased region" description="Low complexity" evidence="1">
    <location>
        <begin position="561"/>
        <end position="575"/>
    </location>
</feature>
<dbReference type="InterPro" id="IPR002931">
    <property type="entry name" value="Transglutaminase-like"/>
</dbReference>
<dbReference type="Pfam" id="PF11992">
    <property type="entry name" value="TgpA_N"/>
    <property type="match status" value="1"/>
</dbReference>
<feature type="transmembrane region" description="Helical" evidence="2">
    <location>
        <begin position="607"/>
        <end position="630"/>
    </location>
</feature>
<dbReference type="InterPro" id="IPR021878">
    <property type="entry name" value="TgpA_N"/>
</dbReference>
<feature type="transmembrane region" description="Helical" evidence="2">
    <location>
        <begin position="146"/>
        <end position="162"/>
    </location>
</feature>
<dbReference type="EMBL" id="JAGSNF010000020">
    <property type="protein sequence ID" value="MBR7744406.1"/>
    <property type="molecule type" value="Genomic_DNA"/>
</dbReference>
<dbReference type="InterPro" id="IPR052901">
    <property type="entry name" value="Bact_TGase-like"/>
</dbReference>
<feature type="region of interest" description="Disordered" evidence="1">
    <location>
        <begin position="544"/>
        <end position="592"/>
    </location>
</feature>
<sequence>MSRLRPLDALLAALATLAVTLPLSGLFAPAGAWVRPSVLLVVVVALVGVGLRSLATARPLVVLGQLVALVLSGALLHGRGHLLGGVLPSRETGEAIGILLGEAYTVVTTYAAPAPSERGVVVAVSLLVGLTAVVVDGLAVTYRSPAVAGIPLLAAFLASATNTSTGLAAWYVVPPALCWLALVATQGVSSLRAWGGTPTRDGRSDPAGSFGSLARGVGLVALAAAVVVPGLVPHLPTTFVADGLARGDGRGNGSGPVLLSTSIDVARDLADQSDAEVLRYRTSASEPVPLRVGLLDTYRGGRWSAADDVTFVPPDNALPGPAADGDVERTTERIEVLDSGIAVPQVALPATAVGSPFPTGTWRLTVSGVPELTSRVPEYTAEYTDLEPTPEQFGSFSDLDRSAGDLRVDPDAEDAVEALLADVVEESDADTPFEVAVAIQDRLRSTAYSYSEELAEETAAGQRSEEPLVRFLETRTGYCVQFSSAMIMAARAAGIPARMAVGYLPGTVDGDERVVIASDAHAWPELYFPRLGWTRFEPTPGARTGLAPSYTREVGPATDNALPVPTPSATSSAPTPDRPQEDVPAGDTADDVGTVDTGLADVVARSWPTVAGVAAVLVLAALTPLGAWLARRRARRRARDDAERVEAEWQSLLLGLGDVGYVPSEGATPRETSRQITRAAYLTPEEQEAFGRVVDTLERARYARPGADLPEVAEDARTVRRGAVGRRRRLDRARALLLPEEGRRHWRSLVGRRRDEG</sequence>
<feature type="transmembrane region" description="Helical" evidence="2">
    <location>
        <begin position="120"/>
        <end position="139"/>
    </location>
</feature>
<keyword evidence="2" id="KW-1133">Transmembrane helix</keyword>
<evidence type="ECO:0000313" key="5">
    <source>
        <dbReference type="Proteomes" id="UP000677016"/>
    </source>
</evidence>
<keyword evidence="2" id="KW-0472">Membrane</keyword>
<dbReference type="SMART" id="SM00460">
    <property type="entry name" value="TGc"/>
    <property type="match status" value="1"/>
</dbReference>
<organism evidence="4 5">
    <name type="scientific">Phycicoccus avicenniae</name>
    <dbReference type="NCBI Taxonomy" id="2828860"/>
    <lineage>
        <taxon>Bacteria</taxon>
        <taxon>Bacillati</taxon>
        <taxon>Actinomycetota</taxon>
        <taxon>Actinomycetes</taxon>
        <taxon>Micrococcales</taxon>
        <taxon>Intrasporangiaceae</taxon>
        <taxon>Phycicoccus</taxon>
    </lineage>
</organism>
<dbReference type="AlphaFoldDB" id="A0A941DA90"/>
<dbReference type="RefSeq" id="WP_211603930.1">
    <property type="nucleotide sequence ID" value="NZ_JAGSNF010000020.1"/>
</dbReference>
<evidence type="ECO:0000313" key="4">
    <source>
        <dbReference type="EMBL" id="MBR7744406.1"/>
    </source>
</evidence>
<evidence type="ECO:0000256" key="2">
    <source>
        <dbReference type="SAM" id="Phobius"/>
    </source>
</evidence>
<keyword evidence="5" id="KW-1185">Reference proteome</keyword>
<keyword evidence="2" id="KW-0812">Transmembrane</keyword>
<name>A0A941DA90_9MICO</name>
<protein>
    <recommendedName>
        <fullName evidence="3">Transglutaminase-like domain-containing protein</fullName>
    </recommendedName>
</protein>
<dbReference type="SUPFAM" id="SSF54001">
    <property type="entry name" value="Cysteine proteinases"/>
    <property type="match status" value="1"/>
</dbReference>
<comment type="caution">
    <text evidence="4">The sequence shown here is derived from an EMBL/GenBank/DDBJ whole genome shotgun (WGS) entry which is preliminary data.</text>
</comment>
<evidence type="ECO:0000256" key="1">
    <source>
        <dbReference type="SAM" id="MobiDB-lite"/>
    </source>
</evidence>
<dbReference type="Gene3D" id="3.10.620.30">
    <property type="match status" value="1"/>
</dbReference>
<dbReference type="Proteomes" id="UP000677016">
    <property type="component" value="Unassembled WGS sequence"/>
</dbReference>
<feature type="domain" description="Transglutaminase-like" evidence="3">
    <location>
        <begin position="471"/>
        <end position="540"/>
    </location>
</feature>
<dbReference type="PANTHER" id="PTHR42736:SF1">
    <property type="entry name" value="PROTEIN-GLUTAMINE GAMMA-GLUTAMYLTRANSFERASE"/>
    <property type="match status" value="1"/>
</dbReference>
<feature type="transmembrane region" description="Helical" evidence="2">
    <location>
        <begin position="37"/>
        <end position="55"/>
    </location>
</feature>
<gene>
    <name evidence="4" type="ORF">KC207_14015</name>
</gene>
<reference evidence="4" key="1">
    <citation type="submission" date="2021-04" db="EMBL/GenBank/DDBJ databases">
        <title>Phycicoccus avicenniae sp. nov., a novel endophytic actinomycetes isolated from branch of Avicennia mariana.</title>
        <authorList>
            <person name="Tuo L."/>
        </authorList>
    </citation>
    <scope>NUCLEOTIDE SEQUENCE</scope>
    <source>
        <strain evidence="4">BSK3Z-2</strain>
    </source>
</reference>
<accession>A0A941DA90</accession>
<evidence type="ECO:0000259" key="3">
    <source>
        <dbReference type="SMART" id="SM00460"/>
    </source>
</evidence>
<dbReference type="PANTHER" id="PTHR42736">
    <property type="entry name" value="PROTEIN-GLUTAMINE GAMMA-GLUTAMYLTRANSFERASE"/>
    <property type="match status" value="1"/>
</dbReference>
<dbReference type="InterPro" id="IPR038765">
    <property type="entry name" value="Papain-like_cys_pep_sf"/>
</dbReference>
<dbReference type="Pfam" id="PF01841">
    <property type="entry name" value="Transglut_core"/>
    <property type="match status" value="1"/>
</dbReference>